<keyword evidence="1" id="KW-0472">Membrane</keyword>
<evidence type="ECO:0000256" key="1">
    <source>
        <dbReference type="SAM" id="Phobius"/>
    </source>
</evidence>
<keyword evidence="1" id="KW-1133">Transmembrane helix</keyword>
<accession>A0A1I1M9W2</accession>
<keyword evidence="1" id="KW-0812">Transmembrane</keyword>
<gene>
    <name evidence="2" type="ORF">SAMN05661030_1616</name>
</gene>
<protein>
    <submittedName>
        <fullName evidence="2">Uncharacterized protein</fullName>
    </submittedName>
</protein>
<dbReference type="RefSeq" id="WP_091556543.1">
    <property type="nucleotide sequence ID" value="NZ_BNAC01000006.1"/>
</dbReference>
<evidence type="ECO:0000313" key="3">
    <source>
        <dbReference type="Proteomes" id="UP000199022"/>
    </source>
</evidence>
<feature type="transmembrane region" description="Helical" evidence="1">
    <location>
        <begin position="50"/>
        <end position="75"/>
    </location>
</feature>
<reference evidence="3" key="1">
    <citation type="submission" date="2016-10" db="EMBL/GenBank/DDBJ databases">
        <authorList>
            <person name="Varghese N."/>
            <person name="Submissions S."/>
        </authorList>
    </citation>
    <scope>NUCLEOTIDE SEQUENCE [LARGE SCALE GENOMIC DNA]</scope>
    <source>
        <strain evidence="3">DSM 45962</strain>
    </source>
</reference>
<proteinExistence type="predicted"/>
<keyword evidence="3" id="KW-1185">Reference proteome</keyword>
<name>A0A1I1M9W2_9ACTN</name>
<sequence length="128" mass="12907">MTVVVRSHRRLVLALAVLAVAMGLGALAATGGLVVALVRSAADGGLGSGPVLLAGFLAGVLAMGAMVLVLSGAVVRRSDHQRLTEAVQAAGLGTADVGRLWSGRPAPTDSGVLLTPTRRRGRLELHAD</sequence>
<dbReference type="AlphaFoldDB" id="A0A1I1M9W2"/>
<evidence type="ECO:0000313" key="2">
    <source>
        <dbReference type="EMBL" id="SFC82307.1"/>
    </source>
</evidence>
<organism evidence="2 3">
    <name type="scientific">Klenkia taihuensis</name>
    <dbReference type="NCBI Taxonomy" id="1225127"/>
    <lineage>
        <taxon>Bacteria</taxon>
        <taxon>Bacillati</taxon>
        <taxon>Actinomycetota</taxon>
        <taxon>Actinomycetes</taxon>
        <taxon>Geodermatophilales</taxon>
        <taxon>Geodermatophilaceae</taxon>
        <taxon>Klenkia</taxon>
    </lineage>
</organism>
<dbReference type="Proteomes" id="UP000199022">
    <property type="component" value="Unassembled WGS sequence"/>
</dbReference>
<dbReference type="EMBL" id="FOMD01000002">
    <property type="protein sequence ID" value="SFC82307.1"/>
    <property type="molecule type" value="Genomic_DNA"/>
</dbReference>
<dbReference type="STRING" id="1225127.SAMN05661030_1616"/>